<gene>
    <name evidence="1" type="ORF">GKC33_05150</name>
</gene>
<evidence type="ECO:0000313" key="2">
    <source>
        <dbReference type="Proteomes" id="UP000467635"/>
    </source>
</evidence>
<reference evidence="1 2" key="1">
    <citation type="submission" date="2019-11" db="EMBL/GenBank/DDBJ databases">
        <title>Draft Genome Sequence of Plant Growth-Promoting Rhizosphere-Associated Bacteria.</title>
        <authorList>
            <person name="Vasilyev I.Y."/>
            <person name="Radchenko V."/>
            <person name="Ilnitskaya E.V."/>
        </authorList>
    </citation>
    <scope>NUCLEOTIDE SEQUENCE [LARGE SCALE GENOMIC DNA]</scope>
    <source>
        <strain evidence="1 2">VRA_01-1sq_f</strain>
    </source>
</reference>
<feature type="non-terminal residue" evidence="1">
    <location>
        <position position="62"/>
    </location>
</feature>
<comment type="caution">
    <text evidence="1">The sequence shown here is derived from an EMBL/GenBank/DDBJ whole genome shotgun (WGS) entry which is preliminary data.</text>
</comment>
<protein>
    <submittedName>
        <fullName evidence="1">Uncharacterized protein</fullName>
    </submittedName>
</protein>
<sequence>MKLSKYFNTKFFYRIVALIFALFLFFYVNADQLTSGQSTGHTLTTSTNEKSIVIEMPLKVKG</sequence>
<proteinExistence type="predicted"/>
<organism evidence="1 2">
    <name type="scientific">Ligilactobacillus salivarius</name>
    <dbReference type="NCBI Taxonomy" id="1624"/>
    <lineage>
        <taxon>Bacteria</taxon>
        <taxon>Bacillati</taxon>
        <taxon>Bacillota</taxon>
        <taxon>Bacilli</taxon>
        <taxon>Lactobacillales</taxon>
        <taxon>Lactobacillaceae</taxon>
        <taxon>Ligilactobacillus</taxon>
    </lineage>
</organism>
<evidence type="ECO:0000313" key="1">
    <source>
        <dbReference type="EMBL" id="MSE08123.1"/>
    </source>
</evidence>
<dbReference type="Proteomes" id="UP000467635">
    <property type="component" value="Unassembled WGS sequence"/>
</dbReference>
<name>A0A7X2SRV3_9LACO</name>
<dbReference type="AlphaFoldDB" id="A0A7X2SRV3"/>
<accession>A0A7X2SRV3</accession>
<dbReference type="EMBL" id="WKKX01000174">
    <property type="protein sequence ID" value="MSE08123.1"/>
    <property type="molecule type" value="Genomic_DNA"/>
</dbReference>